<dbReference type="PROSITE" id="PS50213">
    <property type="entry name" value="FAS1"/>
    <property type="match status" value="1"/>
</dbReference>
<accession>A0A2T7BNZ1</accession>
<dbReference type="PANTHER" id="PTHR10900">
    <property type="entry name" value="PERIOSTIN-RELATED"/>
    <property type="match status" value="1"/>
</dbReference>
<reference evidence="2 3" key="1">
    <citation type="submission" date="2018-04" db="EMBL/GenBank/DDBJ databases">
        <title>Chitinophaga fuyangensis sp. nov., isolated from soil in a chemical factory.</title>
        <authorList>
            <person name="Chen K."/>
        </authorList>
    </citation>
    <scope>NUCLEOTIDE SEQUENCE [LARGE SCALE GENOMIC DNA]</scope>
    <source>
        <strain evidence="2 3">LY-1</strain>
    </source>
</reference>
<protein>
    <recommendedName>
        <fullName evidence="1">FAS1 domain-containing protein</fullName>
    </recommendedName>
</protein>
<dbReference type="AlphaFoldDB" id="A0A2T7BNZ1"/>
<dbReference type="InterPro" id="IPR036378">
    <property type="entry name" value="FAS1_dom_sf"/>
</dbReference>
<dbReference type="GO" id="GO:0005615">
    <property type="term" value="C:extracellular space"/>
    <property type="evidence" value="ECO:0007669"/>
    <property type="project" value="TreeGrafter"/>
</dbReference>
<sequence>MKKTLYILLGIALLQACIKKDDAVLPGQQTGSRSLAQILQNNTSFSMFYNAMEHAGLDSMITGNNKYTLLVPGNDVFQAAGYAPDSLQHMDAGILRTYLQNMILRGSISSDSVPQTINYIYHNLNGDSLYFSVPVPGPYQLQAPSINGNAVLHINGATAVRSNILASNGVIHSMDHIIKAPAPSMQAFLAGNPRYTWFVRAMKHFGLWDSLDVNGPMVLVAPTNDAYGKHGMDSLAVEALDTVQYKKWLVGNAIIHTGVFFTTDFKDAPMLSGFYGPAANPPIIITNDYMLVFLSGQVGITPFNYFDILNYPTDPWWGNPYQYGDQATFDDPDHICRNGIVQGTNELMALPEYLHK</sequence>
<keyword evidence="3" id="KW-1185">Reference proteome</keyword>
<name>A0A2T7BNZ1_9BACT</name>
<dbReference type="EMBL" id="QCYK01000001">
    <property type="protein sequence ID" value="PUZ29397.1"/>
    <property type="molecule type" value="Genomic_DNA"/>
</dbReference>
<dbReference type="Pfam" id="PF02469">
    <property type="entry name" value="Fasciclin"/>
    <property type="match status" value="1"/>
</dbReference>
<dbReference type="OrthoDB" id="1144324at2"/>
<dbReference type="Proteomes" id="UP000244450">
    <property type="component" value="Unassembled WGS sequence"/>
</dbReference>
<organism evidence="2 3">
    <name type="scientific">Chitinophaga parva</name>
    <dbReference type="NCBI Taxonomy" id="2169414"/>
    <lineage>
        <taxon>Bacteria</taxon>
        <taxon>Pseudomonadati</taxon>
        <taxon>Bacteroidota</taxon>
        <taxon>Chitinophagia</taxon>
        <taxon>Chitinophagales</taxon>
        <taxon>Chitinophagaceae</taxon>
        <taxon>Chitinophaga</taxon>
    </lineage>
</organism>
<comment type="caution">
    <text evidence="2">The sequence shown here is derived from an EMBL/GenBank/DDBJ whole genome shotgun (WGS) entry which is preliminary data.</text>
</comment>
<dbReference type="Gene3D" id="2.30.180.10">
    <property type="entry name" value="FAS1 domain"/>
    <property type="match status" value="2"/>
</dbReference>
<dbReference type="PANTHER" id="PTHR10900:SF77">
    <property type="entry name" value="FI19380P1"/>
    <property type="match status" value="1"/>
</dbReference>
<evidence type="ECO:0000313" key="3">
    <source>
        <dbReference type="Proteomes" id="UP000244450"/>
    </source>
</evidence>
<gene>
    <name evidence="2" type="ORF">DCC81_08095</name>
</gene>
<evidence type="ECO:0000313" key="2">
    <source>
        <dbReference type="EMBL" id="PUZ29397.1"/>
    </source>
</evidence>
<proteinExistence type="predicted"/>
<dbReference type="InterPro" id="IPR050904">
    <property type="entry name" value="Adhesion/Biosynth-related"/>
</dbReference>
<evidence type="ECO:0000259" key="1">
    <source>
        <dbReference type="PROSITE" id="PS50213"/>
    </source>
</evidence>
<dbReference type="RefSeq" id="WP_108686035.1">
    <property type="nucleotide sequence ID" value="NZ_QCYK01000001.1"/>
</dbReference>
<dbReference type="InterPro" id="IPR000782">
    <property type="entry name" value="FAS1_domain"/>
</dbReference>
<dbReference type="SUPFAM" id="SSF82153">
    <property type="entry name" value="FAS1 domain"/>
    <property type="match status" value="2"/>
</dbReference>
<dbReference type="PROSITE" id="PS51257">
    <property type="entry name" value="PROKAR_LIPOPROTEIN"/>
    <property type="match status" value="1"/>
</dbReference>
<feature type="domain" description="FAS1" evidence="1">
    <location>
        <begin position="32"/>
        <end position="178"/>
    </location>
</feature>